<keyword evidence="4" id="KW-0131">Cell cycle</keyword>
<proteinExistence type="inferred from homology"/>
<evidence type="ECO:0000313" key="8">
    <source>
        <dbReference type="EMBL" id="HGE98688.1"/>
    </source>
</evidence>
<dbReference type="GO" id="GO:0043093">
    <property type="term" value="P:FtsZ-dependent cytokinesis"/>
    <property type="evidence" value="ECO:0007669"/>
    <property type="project" value="UniProtKB-UniRule"/>
</dbReference>
<dbReference type="GO" id="GO:0032153">
    <property type="term" value="C:cell division site"/>
    <property type="evidence" value="ECO:0007669"/>
    <property type="project" value="UniProtKB-UniRule"/>
</dbReference>
<evidence type="ECO:0000256" key="4">
    <source>
        <dbReference type="HAMAP-Rule" id="MF_00909"/>
    </source>
</evidence>
<evidence type="ECO:0000256" key="2">
    <source>
        <dbReference type="ARBA" id="ARBA00022741"/>
    </source>
</evidence>
<dbReference type="SMART" id="SM00865">
    <property type="entry name" value="Tubulin_C"/>
    <property type="match status" value="1"/>
</dbReference>
<keyword evidence="3 4" id="KW-0342">GTP-binding</keyword>
<dbReference type="GO" id="GO:0005737">
    <property type="term" value="C:cytoplasm"/>
    <property type="evidence" value="ECO:0007669"/>
    <property type="project" value="UniProtKB-SubCell"/>
</dbReference>
<sequence length="360" mass="39357">MNNVSERAARKIGILGVGSGGGNIINHMIEDGIKGVDFYAINTDRQMLNLSLAPNKIQIGASLTGGFGSGDDPEIGRKACEESEAELKEIATGIDLAFLVACLGGGTGTGASPLIAKILKECGALVVAIVTKPFKHEGEFRMRRALKALATLRSNIDARMVLSNDKIVEHFGDHLFFTAFRNIDSLIGEAVKGVIDMLNRSQMGNIDFADFRSVLAERGLSGVSVGIGWGENRAKEAAENALNSPFFELGDLRSCRKMLINVTGDERMTMKEVQIACQTITENVSEKTLIRCGYGKDKGLKGRIKVTIVASGMEEKLENYLDYDGIIRDLRNVMPIYREGRIDLKNREIPTFLRVRQKVD</sequence>
<organism evidence="8">
    <name type="scientific">candidate division WOR-3 bacterium</name>
    <dbReference type="NCBI Taxonomy" id="2052148"/>
    <lineage>
        <taxon>Bacteria</taxon>
        <taxon>Bacteria division WOR-3</taxon>
    </lineage>
</organism>
<dbReference type="InterPro" id="IPR018316">
    <property type="entry name" value="Tubulin/FtsZ_2-layer-sand-dom"/>
</dbReference>
<comment type="similarity">
    <text evidence="1 4">Belongs to the FtsZ family.</text>
</comment>
<evidence type="ECO:0000256" key="1">
    <source>
        <dbReference type="ARBA" id="ARBA00009690"/>
    </source>
</evidence>
<evidence type="ECO:0000259" key="6">
    <source>
        <dbReference type="SMART" id="SM00864"/>
    </source>
</evidence>
<comment type="caution">
    <text evidence="4">Lacks conserved residue(s) required for the propagation of feature annotation.</text>
</comment>
<dbReference type="Pfam" id="PF12327">
    <property type="entry name" value="FtsZ_C"/>
    <property type="match status" value="1"/>
</dbReference>
<dbReference type="PRINTS" id="PR00423">
    <property type="entry name" value="CELLDVISFTSZ"/>
</dbReference>
<evidence type="ECO:0000256" key="3">
    <source>
        <dbReference type="ARBA" id="ARBA00023134"/>
    </source>
</evidence>
<comment type="function">
    <text evidence="4">Essential cell division protein that forms a contractile ring structure (Z ring) at the future cell division site. The regulation of the ring assembly controls the timing and the location of cell division. One of the functions of the FtsZ ring is to recruit other cell division proteins to the septum to produce a new cell wall between the dividing cells. Binds GTP and shows GTPase activity.</text>
</comment>
<comment type="subcellular location">
    <subcellularLocation>
        <location evidence="4">Cytoplasm</location>
    </subcellularLocation>
    <text evidence="4">Assembles at midcell at the inner surface of the cytoplasmic membrane.</text>
</comment>
<keyword evidence="4 8" id="KW-0132">Cell division</keyword>
<dbReference type="AlphaFoldDB" id="A0A7C3UQF9"/>
<dbReference type="GO" id="GO:0005525">
    <property type="term" value="F:GTP binding"/>
    <property type="evidence" value="ECO:0007669"/>
    <property type="project" value="UniProtKB-UniRule"/>
</dbReference>
<dbReference type="Gene3D" id="3.40.50.1440">
    <property type="entry name" value="Tubulin/FtsZ, GTPase domain"/>
    <property type="match status" value="1"/>
</dbReference>
<dbReference type="SMART" id="SM00864">
    <property type="entry name" value="Tubulin"/>
    <property type="match status" value="1"/>
</dbReference>
<dbReference type="InterPro" id="IPR036525">
    <property type="entry name" value="Tubulin/FtsZ_GTPase_sf"/>
</dbReference>
<feature type="domain" description="Tubulin/FtsZ GTPase" evidence="6">
    <location>
        <begin position="11"/>
        <end position="202"/>
    </location>
</feature>
<dbReference type="HAMAP" id="MF_00909">
    <property type="entry name" value="FtsZ"/>
    <property type="match status" value="1"/>
</dbReference>
<dbReference type="SUPFAM" id="SSF55307">
    <property type="entry name" value="Tubulin C-terminal domain-like"/>
    <property type="match status" value="1"/>
</dbReference>
<evidence type="ECO:0000256" key="5">
    <source>
        <dbReference type="NCBIfam" id="TIGR00065"/>
    </source>
</evidence>
<dbReference type="GO" id="GO:0051258">
    <property type="term" value="P:protein polymerization"/>
    <property type="evidence" value="ECO:0007669"/>
    <property type="project" value="UniProtKB-UniRule"/>
</dbReference>
<dbReference type="PANTHER" id="PTHR30314:SF3">
    <property type="entry name" value="MITOCHONDRIAL DIVISION PROTEIN FSZA"/>
    <property type="match status" value="1"/>
</dbReference>
<dbReference type="NCBIfam" id="TIGR00065">
    <property type="entry name" value="ftsZ"/>
    <property type="match status" value="1"/>
</dbReference>
<dbReference type="InterPro" id="IPR008280">
    <property type="entry name" value="Tub_FtsZ_C"/>
</dbReference>
<feature type="binding site" evidence="4">
    <location>
        <position position="184"/>
    </location>
    <ligand>
        <name>GTP</name>
        <dbReference type="ChEBI" id="CHEBI:37565"/>
    </ligand>
</feature>
<dbReference type="InterPro" id="IPR024757">
    <property type="entry name" value="FtsZ_C"/>
</dbReference>
<keyword evidence="4" id="KW-0717">Septation</keyword>
<reference evidence="8" key="1">
    <citation type="journal article" date="2020" name="mSystems">
        <title>Genome- and Community-Level Interaction Insights into Carbon Utilization and Element Cycling Functions of Hydrothermarchaeota in Hydrothermal Sediment.</title>
        <authorList>
            <person name="Zhou Z."/>
            <person name="Liu Y."/>
            <person name="Xu W."/>
            <person name="Pan J."/>
            <person name="Luo Z.H."/>
            <person name="Li M."/>
        </authorList>
    </citation>
    <scope>NUCLEOTIDE SEQUENCE [LARGE SCALE GENOMIC DNA]</scope>
    <source>
        <strain evidence="8">SpSt-906</strain>
    </source>
</reference>
<dbReference type="InterPro" id="IPR003008">
    <property type="entry name" value="Tubulin_FtsZ_GTPase"/>
</dbReference>
<feature type="domain" description="Tubulin/FtsZ 2-layer sandwich" evidence="7">
    <location>
        <begin position="205"/>
        <end position="322"/>
    </location>
</feature>
<keyword evidence="2 4" id="KW-0547">Nucleotide-binding</keyword>
<feature type="binding site" evidence="4">
    <location>
        <position position="141"/>
    </location>
    <ligand>
        <name>GTP</name>
        <dbReference type="ChEBI" id="CHEBI:37565"/>
    </ligand>
</feature>
<accession>A0A7C3UQF9</accession>
<gene>
    <name evidence="4 8" type="primary">ftsZ</name>
    <name evidence="8" type="ORF">ENX07_01245</name>
</gene>
<dbReference type="InterPro" id="IPR045061">
    <property type="entry name" value="FtsZ/CetZ"/>
</dbReference>
<dbReference type="GO" id="GO:0000917">
    <property type="term" value="P:division septum assembly"/>
    <property type="evidence" value="ECO:0007669"/>
    <property type="project" value="UniProtKB-KW"/>
</dbReference>
<dbReference type="Pfam" id="PF00091">
    <property type="entry name" value="Tubulin"/>
    <property type="match status" value="1"/>
</dbReference>
<evidence type="ECO:0000259" key="7">
    <source>
        <dbReference type="SMART" id="SM00865"/>
    </source>
</evidence>
<name>A0A7C3UQF9_UNCW3</name>
<feature type="binding site" evidence="4">
    <location>
        <position position="137"/>
    </location>
    <ligand>
        <name>GTP</name>
        <dbReference type="ChEBI" id="CHEBI:37565"/>
    </ligand>
</feature>
<dbReference type="PANTHER" id="PTHR30314">
    <property type="entry name" value="CELL DIVISION PROTEIN FTSZ-RELATED"/>
    <property type="match status" value="1"/>
</dbReference>
<protein>
    <recommendedName>
        <fullName evidence="4 5">Cell division protein FtsZ</fullName>
    </recommendedName>
</protein>
<comment type="subunit">
    <text evidence="4">Homodimer. Polymerizes to form a dynamic ring structure in a strictly GTP-dependent manner. Interacts directly with several other division proteins.</text>
</comment>
<dbReference type="InterPro" id="IPR000158">
    <property type="entry name" value="Cell_div_FtsZ"/>
</dbReference>
<dbReference type="SUPFAM" id="SSF52490">
    <property type="entry name" value="Tubulin nucleotide-binding domain-like"/>
    <property type="match status" value="1"/>
</dbReference>
<feature type="binding site" evidence="4">
    <location>
        <begin position="106"/>
        <end position="108"/>
    </location>
    <ligand>
        <name>GTP</name>
        <dbReference type="ChEBI" id="CHEBI:37565"/>
    </ligand>
</feature>
<dbReference type="CDD" id="cd02201">
    <property type="entry name" value="FtsZ_type1"/>
    <property type="match status" value="1"/>
</dbReference>
<dbReference type="EMBL" id="DTMQ01000009">
    <property type="protein sequence ID" value="HGE98688.1"/>
    <property type="molecule type" value="Genomic_DNA"/>
</dbReference>
<comment type="caution">
    <text evidence="8">The sequence shown here is derived from an EMBL/GenBank/DDBJ whole genome shotgun (WGS) entry which is preliminary data.</text>
</comment>
<keyword evidence="4" id="KW-0963">Cytoplasm</keyword>
<dbReference type="GO" id="GO:0003924">
    <property type="term" value="F:GTPase activity"/>
    <property type="evidence" value="ECO:0007669"/>
    <property type="project" value="UniProtKB-UniRule"/>
</dbReference>